<dbReference type="InterPro" id="IPR016667">
    <property type="entry name" value="Caps_polysacc_synth_CpsB/CapC"/>
</dbReference>
<keyword evidence="6" id="KW-1185">Reference proteome</keyword>
<dbReference type="GO" id="GO:0004725">
    <property type="term" value="F:protein tyrosine phosphatase activity"/>
    <property type="evidence" value="ECO:0007669"/>
    <property type="project" value="UniProtKB-EC"/>
</dbReference>
<evidence type="ECO:0000313" key="6">
    <source>
        <dbReference type="Proteomes" id="UP000295164"/>
    </source>
</evidence>
<dbReference type="PIRSF" id="PIRSF016557">
    <property type="entry name" value="Caps_synth_CpsB"/>
    <property type="match status" value="1"/>
</dbReference>
<dbReference type="PANTHER" id="PTHR39181:SF1">
    <property type="entry name" value="TYROSINE-PROTEIN PHOSPHATASE YWQE"/>
    <property type="match status" value="1"/>
</dbReference>
<gene>
    <name evidence="5" type="ORF">E0486_07240</name>
</gene>
<dbReference type="OrthoDB" id="9788539at2"/>
<dbReference type="Gene3D" id="3.20.20.140">
    <property type="entry name" value="Metal-dependent hydrolases"/>
    <property type="match status" value="1"/>
</dbReference>
<reference evidence="5 6" key="1">
    <citation type="submission" date="2019-03" db="EMBL/GenBank/DDBJ databases">
        <authorList>
            <person name="Kim M.K.M."/>
        </authorList>
    </citation>
    <scope>NUCLEOTIDE SEQUENCE [LARGE SCALE GENOMIC DNA]</scope>
    <source>
        <strain evidence="5 6">17J68-15</strain>
    </source>
</reference>
<dbReference type="InterPro" id="IPR016195">
    <property type="entry name" value="Pol/histidinol_Pase-like"/>
</dbReference>
<dbReference type="AlphaFoldDB" id="A0A4R4E3C2"/>
<dbReference type="GO" id="GO:0030145">
    <property type="term" value="F:manganese ion binding"/>
    <property type="evidence" value="ECO:0007669"/>
    <property type="project" value="InterPro"/>
</dbReference>
<dbReference type="PANTHER" id="PTHR39181">
    <property type="entry name" value="TYROSINE-PROTEIN PHOSPHATASE YWQE"/>
    <property type="match status" value="1"/>
</dbReference>
<protein>
    <recommendedName>
        <fullName evidence="2">protein-tyrosine-phosphatase</fullName>
        <ecNumber evidence="2">3.1.3.48</ecNumber>
    </recommendedName>
</protein>
<accession>A0A4R4E3C2</accession>
<evidence type="ECO:0000313" key="5">
    <source>
        <dbReference type="EMBL" id="TCZ73140.1"/>
    </source>
</evidence>
<dbReference type="EMBL" id="SKFH01000008">
    <property type="protein sequence ID" value="TCZ73140.1"/>
    <property type="molecule type" value="Genomic_DNA"/>
</dbReference>
<evidence type="ECO:0000256" key="4">
    <source>
        <dbReference type="ARBA" id="ARBA00051722"/>
    </source>
</evidence>
<evidence type="ECO:0000256" key="1">
    <source>
        <dbReference type="ARBA" id="ARBA00005750"/>
    </source>
</evidence>
<proteinExistence type="inferred from homology"/>
<keyword evidence="3" id="KW-0378">Hydrolase</keyword>
<organism evidence="5 6">
    <name type="scientific">Flaviaesturariibacter aridisoli</name>
    <dbReference type="NCBI Taxonomy" id="2545761"/>
    <lineage>
        <taxon>Bacteria</taxon>
        <taxon>Pseudomonadati</taxon>
        <taxon>Bacteroidota</taxon>
        <taxon>Chitinophagia</taxon>
        <taxon>Chitinophagales</taxon>
        <taxon>Chitinophagaceae</taxon>
        <taxon>Flaviaestuariibacter</taxon>
    </lineage>
</organism>
<comment type="caution">
    <text evidence="5">The sequence shown here is derived from an EMBL/GenBank/DDBJ whole genome shotgun (WGS) entry which is preliminary data.</text>
</comment>
<dbReference type="RefSeq" id="WP_131851485.1">
    <property type="nucleotide sequence ID" value="NZ_SKFH01000008.1"/>
</dbReference>
<dbReference type="Proteomes" id="UP000295164">
    <property type="component" value="Unassembled WGS sequence"/>
</dbReference>
<sequence>MFFWKKRKPAAADLSWLVADMHSHLVPGIDDGAPDVETSLVLIEGLQRLGYRKLYTTPHILSDMYPNTPETIGAGLATLQSALREAGNDVPLSAAAEYFVDAHFAAMVKEQQPLLRLRDNLILVEASTFSAPLEFKEVLFELQLQNYQPIIAHPERYTYLKQDPGYLDDLRYNGCFFQLNLMSLAGHYGALSKELAENLIRKGFYDFVGTDIHHVQHLPVLERAAASPLLQKLRDSGRLQNDRL</sequence>
<name>A0A4R4E3C2_9BACT</name>
<dbReference type="SUPFAM" id="SSF89550">
    <property type="entry name" value="PHP domain-like"/>
    <property type="match status" value="1"/>
</dbReference>
<evidence type="ECO:0000256" key="3">
    <source>
        <dbReference type="ARBA" id="ARBA00022801"/>
    </source>
</evidence>
<comment type="catalytic activity">
    <reaction evidence="4">
        <text>O-phospho-L-tyrosyl-[protein] + H2O = L-tyrosyl-[protein] + phosphate</text>
        <dbReference type="Rhea" id="RHEA:10684"/>
        <dbReference type="Rhea" id="RHEA-COMP:10136"/>
        <dbReference type="Rhea" id="RHEA-COMP:20101"/>
        <dbReference type="ChEBI" id="CHEBI:15377"/>
        <dbReference type="ChEBI" id="CHEBI:43474"/>
        <dbReference type="ChEBI" id="CHEBI:46858"/>
        <dbReference type="ChEBI" id="CHEBI:61978"/>
        <dbReference type="EC" id="3.1.3.48"/>
    </reaction>
</comment>
<comment type="similarity">
    <text evidence="1">Belongs to the metallo-dependent hydrolases superfamily. CpsB/CapC family.</text>
</comment>
<dbReference type="EC" id="3.1.3.48" evidence="2"/>
<evidence type="ECO:0000256" key="2">
    <source>
        <dbReference type="ARBA" id="ARBA00013064"/>
    </source>
</evidence>
<dbReference type="Pfam" id="PF19567">
    <property type="entry name" value="CpsB_CapC"/>
    <property type="match status" value="1"/>
</dbReference>